<keyword evidence="14" id="KW-0732">Signal</keyword>
<dbReference type="GO" id="GO:0009279">
    <property type="term" value="C:cell outer membrane"/>
    <property type="evidence" value="ECO:0007669"/>
    <property type="project" value="UniProtKB-SubCell"/>
</dbReference>
<dbReference type="SUPFAM" id="SSF56935">
    <property type="entry name" value="Porins"/>
    <property type="match status" value="1"/>
</dbReference>
<keyword evidence="4" id="KW-0410">Iron transport</keyword>
<keyword evidence="9 11" id="KW-0472">Membrane</keyword>
<feature type="compositionally biased region" description="Low complexity" evidence="13">
    <location>
        <begin position="29"/>
        <end position="48"/>
    </location>
</feature>
<dbReference type="Pfam" id="PF00593">
    <property type="entry name" value="TonB_dep_Rec_b-barrel"/>
    <property type="match status" value="1"/>
</dbReference>
<proteinExistence type="inferred from homology"/>
<gene>
    <name evidence="17" type="ORF">HNO88_003642</name>
</gene>
<evidence type="ECO:0000256" key="8">
    <source>
        <dbReference type="ARBA" id="ARBA00023077"/>
    </source>
</evidence>
<dbReference type="EMBL" id="JACHLR010000019">
    <property type="protein sequence ID" value="MBB4860299.1"/>
    <property type="molecule type" value="Genomic_DNA"/>
</dbReference>
<keyword evidence="10 11" id="KW-0998">Cell outer membrane</keyword>
<evidence type="ECO:0000256" key="7">
    <source>
        <dbReference type="ARBA" id="ARBA00023065"/>
    </source>
</evidence>
<evidence type="ECO:0000256" key="1">
    <source>
        <dbReference type="ARBA" id="ARBA00004571"/>
    </source>
</evidence>
<organism evidence="17 18">
    <name type="scientific">Novosphingobium chloroacetimidivorans</name>
    <dbReference type="NCBI Taxonomy" id="1428314"/>
    <lineage>
        <taxon>Bacteria</taxon>
        <taxon>Pseudomonadati</taxon>
        <taxon>Pseudomonadota</taxon>
        <taxon>Alphaproteobacteria</taxon>
        <taxon>Sphingomonadales</taxon>
        <taxon>Sphingomonadaceae</taxon>
        <taxon>Novosphingobium</taxon>
    </lineage>
</organism>
<protein>
    <submittedName>
        <fullName evidence="17">Iron complex outermembrane receptor protein</fullName>
    </submittedName>
</protein>
<keyword evidence="8 12" id="KW-0798">TonB box</keyword>
<comment type="caution">
    <text evidence="17">The sequence shown here is derived from an EMBL/GenBank/DDBJ whole genome shotgun (WGS) entry which is preliminary data.</text>
</comment>
<dbReference type="AlphaFoldDB" id="A0A7W7NYB7"/>
<evidence type="ECO:0000313" key="18">
    <source>
        <dbReference type="Proteomes" id="UP000555448"/>
    </source>
</evidence>
<dbReference type="RefSeq" id="WP_184248836.1">
    <property type="nucleotide sequence ID" value="NZ_JACHLR010000019.1"/>
</dbReference>
<keyword evidence="5 11" id="KW-0812">Transmembrane</keyword>
<feature type="signal peptide" evidence="14">
    <location>
        <begin position="1"/>
        <end position="21"/>
    </location>
</feature>
<accession>A0A7W7NYB7</accession>
<evidence type="ECO:0000313" key="17">
    <source>
        <dbReference type="EMBL" id="MBB4860299.1"/>
    </source>
</evidence>
<dbReference type="Gene3D" id="2.40.170.20">
    <property type="entry name" value="TonB-dependent receptor, beta-barrel domain"/>
    <property type="match status" value="1"/>
</dbReference>
<evidence type="ECO:0000256" key="6">
    <source>
        <dbReference type="ARBA" id="ARBA00023004"/>
    </source>
</evidence>
<keyword evidence="2 11" id="KW-0813">Transport</keyword>
<comment type="subcellular location">
    <subcellularLocation>
        <location evidence="1 11">Cell outer membrane</location>
        <topology evidence="1 11">Multi-pass membrane protein</topology>
    </subcellularLocation>
</comment>
<evidence type="ECO:0000256" key="12">
    <source>
        <dbReference type="RuleBase" id="RU003357"/>
    </source>
</evidence>
<evidence type="ECO:0000256" key="11">
    <source>
        <dbReference type="PROSITE-ProRule" id="PRU01360"/>
    </source>
</evidence>
<dbReference type="InterPro" id="IPR036942">
    <property type="entry name" value="Beta-barrel_TonB_sf"/>
</dbReference>
<feature type="chain" id="PRO_5031070706" evidence="14">
    <location>
        <begin position="22"/>
        <end position="789"/>
    </location>
</feature>
<dbReference type="Proteomes" id="UP000555448">
    <property type="component" value="Unassembled WGS sequence"/>
</dbReference>
<dbReference type="GO" id="GO:0006826">
    <property type="term" value="P:iron ion transport"/>
    <property type="evidence" value="ECO:0007669"/>
    <property type="project" value="UniProtKB-KW"/>
</dbReference>
<comment type="similarity">
    <text evidence="11 12">Belongs to the TonB-dependent receptor family.</text>
</comment>
<keyword evidence="7" id="KW-0406">Ion transport</keyword>
<dbReference type="InterPro" id="IPR000531">
    <property type="entry name" value="Beta-barrel_TonB"/>
</dbReference>
<evidence type="ECO:0000256" key="9">
    <source>
        <dbReference type="ARBA" id="ARBA00023136"/>
    </source>
</evidence>
<evidence type="ECO:0000256" key="5">
    <source>
        <dbReference type="ARBA" id="ARBA00022692"/>
    </source>
</evidence>
<feature type="domain" description="TonB-dependent receptor plug" evidence="16">
    <location>
        <begin position="70"/>
        <end position="176"/>
    </location>
</feature>
<dbReference type="PANTHER" id="PTHR32552">
    <property type="entry name" value="FERRICHROME IRON RECEPTOR-RELATED"/>
    <property type="match status" value="1"/>
</dbReference>
<keyword evidence="17" id="KW-0675">Receptor</keyword>
<evidence type="ECO:0000256" key="13">
    <source>
        <dbReference type="SAM" id="MobiDB-lite"/>
    </source>
</evidence>
<feature type="region of interest" description="Disordered" evidence="13">
    <location>
        <begin position="26"/>
        <end position="55"/>
    </location>
</feature>
<keyword evidence="6" id="KW-0408">Iron</keyword>
<sequence>MHKYLMTSVCLSAMWISTASAQDAGARNAAASSEQSSQSDEQAADTASSPPPSAGIHDIIVTASRRAENVQKAALSIQALSSEVLARANVARPEDLTAIAPGVQIGSAGPTAQVYVRGVGSFGTNVFAESPVAFNLDGVYISRGWATRGMFFDLDRVEVLKGPQGTLYGRNASGGAINVITAKPQLGHYGGFVELQGGNYDLVQATAAANIPIGDKVAIRASGQIISRNGYLSDGYDDDKTESARLQVLWEPTPDFTLRVSGNYQHAHGKGVGGGVLTKPSSGKKFYGATDNPLVEGILRAQPGLGPLNVVPQKDGFFDVSVRSLAAEANWNLGFATLTLLPAYRHSTQEGLQYSPGFSVRNNEDNRQSSLEARLGNDTGSLKWVIGGYYFDEKTKNRNRDPILEILQGVNAQITTRQRVDTRSYAAFGQATYSVSDRVRLTGGIRYTYERKTDDETLVTYTLPNRTPPPLCNVGAFTPVTVALPLFCQLTLPLKTRLSFNSVTWKGGIEYDAGPQSMAFATVSTGFKSGGFFAAAPPNTYRPEKLTAYEAGIKNRFLDNRLQVNLEAFYWNYKDHQESFIGPTSIPGIYAFLTTNAGRAKSYGADADIIFHPTASDELSLKVQYNKSKYDTFSFQNLTAVFGPPVTGCAVGPLQNGNQTVDCSGKSLVRAPLWSGTAGYNHTFDLGESGSVTAGVDVQFASSAFLSVDFLDAGRQKSYAVGNFDLTYRTRDRFSVSAFMRNIWNEQVYSQAFRSPYVSPANPLADPDGLILATTRPPRTYGVRLRADF</sequence>
<dbReference type="Pfam" id="PF07715">
    <property type="entry name" value="Plug"/>
    <property type="match status" value="1"/>
</dbReference>
<dbReference type="PANTHER" id="PTHR32552:SF81">
    <property type="entry name" value="TONB-DEPENDENT OUTER MEMBRANE RECEPTOR"/>
    <property type="match status" value="1"/>
</dbReference>
<evidence type="ECO:0000256" key="4">
    <source>
        <dbReference type="ARBA" id="ARBA00022496"/>
    </source>
</evidence>
<evidence type="ECO:0000259" key="15">
    <source>
        <dbReference type="Pfam" id="PF00593"/>
    </source>
</evidence>
<feature type="domain" description="TonB-dependent receptor-like beta-barrel" evidence="15">
    <location>
        <begin position="217"/>
        <end position="743"/>
    </location>
</feature>
<evidence type="ECO:0000259" key="16">
    <source>
        <dbReference type="Pfam" id="PF07715"/>
    </source>
</evidence>
<dbReference type="PROSITE" id="PS52016">
    <property type="entry name" value="TONB_DEPENDENT_REC_3"/>
    <property type="match status" value="1"/>
</dbReference>
<dbReference type="InterPro" id="IPR012910">
    <property type="entry name" value="Plug_dom"/>
</dbReference>
<keyword evidence="18" id="KW-1185">Reference proteome</keyword>
<reference evidence="17 18" key="1">
    <citation type="submission" date="2020-08" db="EMBL/GenBank/DDBJ databases">
        <title>Functional genomics of gut bacteria from endangered species of beetles.</title>
        <authorList>
            <person name="Carlos-Shanley C."/>
        </authorList>
    </citation>
    <scope>NUCLEOTIDE SEQUENCE [LARGE SCALE GENOMIC DNA]</scope>
    <source>
        <strain evidence="17 18">S00245</strain>
    </source>
</reference>
<dbReference type="InterPro" id="IPR039426">
    <property type="entry name" value="TonB-dep_rcpt-like"/>
</dbReference>
<evidence type="ECO:0000256" key="2">
    <source>
        <dbReference type="ARBA" id="ARBA00022448"/>
    </source>
</evidence>
<evidence type="ECO:0000256" key="14">
    <source>
        <dbReference type="SAM" id="SignalP"/>
    </source>
</evidence>
<keyword evidence="3 11" id="KW-1134">Transmembrane beta strand</keyword>
<evidence type="ECO:0000256" key="10">
    <source>
        <dbReference type="ARBA" id="ARBA00023237"/>
    </source>
</evidence>
<name>A0A7W7NYB7_9SPHN</name>
<evidence type="ECO:0000256" key="3">
    <source>
        <dbReference type="ARBA" id="ARBA00022452"/>
    </source>
</evidence>